<keyword evidence="6" id="KW-1185">Reference proteome</keyword>
<proteinExistence type="inferred from homology"/>
<dbReference type="Gene3D" id="3.40.50.720">
    <property type="entry name" value="NAD(P)-binding Rossmann-like Domain"/>
    <property type="match status" value="1"/>
</dbReference>
<dbReference type="PANTHER" id="PTHR24321:SF8">
    <property type="entry name" value="ESTRADIOL 17-BETA-DEHYDROGENASE 8-RELATED"/>
    <property type="match status" value="1"/>
</dbReference>
<dbReference type="Proteomes" id="UP000191905">
    <property type="component" value="Unassembled WGS sequence"/>
</dbReference>
<evidence type="ECO:0000313" key="5">
    <source>
        <dbReference type="EMBL" id="OQM76112.1"/>
    </source>
</evidence>
<evidence type="ECO:0000259" key="4">
    <source>
        <dbReference type="SMART" id="SM00822"/>
    </source>
</evidence>
<dbReference type="RefSeq" id="WP_080919080.1">
    <property type="nucleotide sequence ID" value="NZ_MDET01000010.1"/>
</dbReference>
<reference evidence="5 6" key="1">
    <citation type="journal article" date="2016" name="Int. J. Syst. Evol. Microbiol.">
        <title>Pseudaminobacter manganicus sp. nov., isolated from sludge of a manganese mine.</title>
        <authorList>
            <person name="Li J."/>
            <person name="Huang J."/>
            <person name="Liao S."/>
            <person name="Wang G."/>
        </authorList>
    </citation>
    <scope>NUCLEOTIDE SEQUENCE [LARGE SCALE GENOMIC DNA]</scope>
    <source>
        <strain evidence="5 6">JH-7</strain>
    </source>
</reference>
<dbReference type="OrthoDB" id="9812986at2"/>
<dbReference type="PRINTS" id="PR00080">
    <property type="entry name" value="SDRFAMILY"/>
</dbReference>
<dbReference type="NCBIfam" id="NF005559">
    <property type="entry name" value="PRK07231.1"/>
    <property type="match status" value="1"/>
</dbReference>
<protein>
    <submittedName>
        <fullName evidence="5">Short-chain dehydrogenase</fullName>
    </submittedName>
</protein>
<dbReference type="SUPFAM" id="SSF51735">
    <property type="entry name" value="NAD(P)-binding Rossmann-fold domains"/>
    <property type="match status" value="1"/>
</dbReference>
<evidence type="ECO:0000256" key="1">
    <source>
        <dbReference type="ARBA" id="ARBA00006484"/>
    </source>
</evidence>
<dbReference type="GO" id="GO:0016491">
    <property type="term" value="F:oxidoreductase activity"/>
    <property type="evidence" value="ECO:0007669"/>
    <property type="project" value="UniProtKB-KW"/>
</dbReference>
<accession>A0A1V8RSB4</accession>
<dbReference type="CDD" id="cd05233">
    <property type="entry name" value="SDR_c"/>
    <property type="match status" value="1"/>
</dbReference>
<dbReference type="Pfam" id="PF13561">
    <property type="entry name" value="adh_short_C2"/>
    <property type="match status" value="1"/>
</dbReference>
<dbReference type="InterPro" id="IPR057326">
    <property type="entry name" value="KR_dom"/>
</dbReference>
<comment type="similarity">
    <text evidence="1">Belongs to the short-chain dehydrogenases/reductases (SDR) family.</text>
</comment>
<dbReference type="STRING" id="1873176.BFN67_15700"/>
<evidence type="ECO:0000313" key="6">
    <source>
        <dbReference type="Proteomes" id="UP000191905"/>
    </source>
</evidence>
<evidence type="ECO:0000256" key="3">
    <source>
        <dbReference type="ARBA" id="ARBA00023027"/>
    </source>
</evidence>
<dbReference type="PANTHER" id="PTHR24321">
    <property type="entry name" value="DEHYDROGENASES, SHORT CHAIN"/>
    <property type="match status" value="1"/>
</dbReference>
<dbReference type="PRINTS" id="PR00081">
    <property type="entry name" value="GDHRDH"/>
</dbReference>
<dbReference type="InterPro" id="IPR036291">
    <property type="entry name" value="NAD(P)-bd_dom_sf"/>
</dbReference>
<dbReference type="NCBIfam" id="NF005681">
    <property type="entry name" value="PRK07478.1"/>
    <property type="match status" value="1"/>
</dbReference>
<dbReference type="InterPro" id="IPR002347">
    <property type="entry name" value="SDR_fam"/>
</dbReference>
<comment type="caution">
    <text evidence="5">The sequence shown here is derived from an EMBL/GenBank/DDBJ whole genome shotgun (WGS) entry which is preliminary data.</text>
</comment>
<dbReference type="FunFam" id="3.40.50.720:FF:000084">
    <property type="entry name" value="Short-chain dehydrogenase reductase"/>
    <property type="match status" value="1"/>
</dbReference>
<organism evidence="5 6">
    <name type="scientific">Manganibacter manganicus</name>
    <dbReference type="NCBI Taxonomy" id="1873176"/>
    <lineage>
        <taxon>Bacteria</taxon>
        <taxon>Pseudomonadati</taxon>
        <taxon>Pseudomonadota</taxon>
        <taxon>Alphaproteobacteria</taxon>
        <taxon>Hyphomicrobiales</taxon>
        <taxon>Phyllobacteriaceae</taxon>
        <taxon>Manganibacter</taxon>
    </lineage>
</organism>
<keyword evidence="3" id="KW-0520">NAD</keyword>
<dbReference type="AlphaFoldDB" id="A0A1V8RSB4"/>
<sequence>MSTLANPTLANKAAIVTGASSGIGRATATLFAAQGAKVVVAARRQAELDELVAEIVNDGGQAVALAGDVKDEAYAKALVDIAQERFGGLDIAFNNAGTVGVMGPISELTQDEWRDVIDTNLTSAFLASKYQIPAMLKRGGGSLIFTSSFVGHTVGMPGMASYAASKAGQIGLMRALAAEFGPKGVRVNALLPGGTDTPAATFKTPESRIFVEGLHALKRVAQPEEIAHSALFLASDASSFTTGTALFADGGVSINRT</sequence>
<dbReference type="SMART" id="SM00822">
    <property type="entry name" value="PKS_KR"/>
    <property type="match status" value="1"/>
</dbReference>
<evidence type="ECO:0000256" key="2">
    <source>
        <dbReference type="ARBA" id="ARBA00023002"/>
    </source>
</evidence>
<name>A0A1V8RSB4_9HYPH</name>
<gene>
    <name evidence="5" type="ORF">BFN67_15700</name>
</gene>
<feature type="domain" description="Ketoreductase" evidence="4">
    <location>
        <begin position="12"/>
        <end position="196"/>
    </location>
</feature>
<dbReference type="EMBL" id="MDET01000010">
    <property type="protein sequence ID" value="OQM76112.1"/>
    <property type="molecule type" value="Genomic_DNA"/>
</dbReference>
<keyword evidence="2" id="KW-0560">Oxidoreductase</keyword>